<evidence type="ECO:0000313" key="2">
    <source>
        <dbReference type="EMBL" id="KAG7362658.1"/>
    </source>
</evidence>
<dbReference type="EMBL" id="JAGRRH010000010">
    <property type="protein sequence ID" value="KAG7362658.1"/>
    <property type="molecule type" value="Genomic_DNA"/>
</dbReference>
<accession>A0A9K3LJ82</accession>
<evidence type="ECO:0000313" key="3">
    <source>
        <dbReference type="Proteomes" id="UP000693970"/>
    </source>
</evidence>
<organism evidence="2 3">
    <name type="scientific">Nitzschia inconspicua</name>
    <dbReference type="NCBI Taxonomy" id="303405"/>
    <lineage>
        <taxon>Eukaryota</taxon>
        <taxon>Sar</taxon>
        <taxon>Stramenopiles</taxon>
        <taxon>Ochrophyta</taxon>
        <taxon>Bacillariophyta</taxon>
        <taxon>Bacillariophyceae</taxon>
        <taxon>Bacillariophycidae</taxon>
        <taxon>Bacillariales</taxon>
        <taxon>Bacillariaceae</taxon>
        <taxon>Nitzschia</taxon>
    </lineage>
</organism>
<proteinExistence type="predicted"/>
<sequence>MHQLLLLMPQEPPLLSRCRQQGSKHGQHRQQYHCRNQDDQNHAVRVKNRQNKEKLNGTDTALAPTGDSLTTRDLAVVMNNLNAEHKKLAALKDGHMVLPRNNVVKLGLAVGLCGSFPGHCQIGGLVRASNANGVNETSMWNVWLFHSWSPVAQTMWILDPTNATTVRTE</sequence>
<reference evidence="2" key="1">
    <citation type="journal article" date="2021" name="Sci. Rep.">
        <title>Diploid genomic architecture of Nitzschia inconspicua, an elite biomass production diatom.</title>
        <authorList>
            <person name="Oliver A."/>
            <person name="Podell S."/>
            <person name="Pinowska A."/>
            <person name="Traller J.C."/>
            <person name="Smith S.R."/>
            <person name="McClure R."/>
            <person name="Beliaev A."/>
            <person name="Bohutskyi P."/>
            <person name="Hill E.A."/>
            <person name="Rabines A."/>
            <person name="Zheng H."/>
            <person name="Allen L.Z."/>
            <person name="Kuo A."/>
            <person name="Grigoriev I.V."/>
            <person name="Allen A.E."/>
            <person name="Hazlebeck D."/>
            <person name="Allen E.E."/>
        </authorList>
    </citation>
    <scope>NUCLEOTIDE SEQUENCE</scope>
    <source>
        <strain evidence="2">Hildebrandi</strain>
    </source>
</reference>
<dbReference type="AlphaFoldDB" id="A0A9K3LJ82"/>
<comment type="caution">
    <text evidence="2">The sequence shown here is derived from an EMBL/GenBank/DDBJ whole genome shotgun (WGS) entry which is preliminary data.</text>
</comment>
<feature type="region of interest" description="Disordered" evidence="1">
    <location>
        <begin position="17"/>
        <end position="40"/>
    </location>
</feature>
<name>A0A9K3LJ82_9STRA</name>
<dbReference type="Proteomes" id="UP000693970">
    <property type="component" value="Unassembled WGS sequence"/>
</dbReference>
<keyword evidence="3" id="KW-1185">Reference proteome</keyword>
<gene>
    <name evidence="2" type="ORF">IV203_026018</name>
</gene>
<protein>
    <submittedName>
        <fullName evidence="2">Uncharacterized protein</fullName>
    </submittedName>
</protein>
<reference evidence="2" key="2">
    <citation type="submission" date="2021-04" db="EMBL/GenBank/DDBJ databases">
        <authorList>
            <person name="Podell S."/>
        </authorList>
    </citation>
    <scope>NUCLEOTIDE SEQUENCE</scope>
    <source>
        <strain evidence="2">Hildebrandi</strain>
    </source>
</reference>
<evidence type="ECO:0000256" key="1">
    <source>
        <dbReference type="SAM" id="MobiDB-lite"/>
    </source>
</evidence>